<proteinExistence type="predicted"/>
<feature type="signal peptide" evidence="1">
    <location>
        <begin position="1"/>
        <end position="18"/>
    </location>
</feature>
<gene>
    <name evidence="3" type="ORF">ATN84_18790</name>
</gene>
<evidence type="ECO:0000313" key="4">
    <source>
        <dbReference type="Proteomes" id="UP000070107"/>
    </source>
</evidence>
<reference evidence="3 4" key="1">
    <citation type="submission" date="2015-11" db="EMBL/GenBank/DDBJ databases">
        <title>Draft genome sequence of Paramesorhizobium deserti A-3-E, a strain highly resistant to diverse beta-lactam antibiotics.</title>
        <authorList>
            <person name="Lv R."/>
            <person name="Yang X."/>
            <person name="Fang N."/>
            <person name="Guo J."/>
            <person name="Luo X."/>
            <person name="Peng F."/>
            <person name="Yang R."/>
            <person name="Cui Y."/>
            <person name="Fang C."/>
            <person name="Song Y."/>
        </authorList>
    </citation>
    <scope>NUCLEOTIDE SEQUENCE [LARGE SCALE GENOMIC DNA]</scope>
    <source>
        <strain evidence="3 4">A-3-E</strain>
    </source>
</reference>
<feature type="domain" description="Autotransporter" evidence="2">
    <location>
        <begin position="822"/>
        <end position="1108"/>
    </location>
</feature>
<dbReference type="RefSeq" id="WP_068884522.1">
    <property type="nucleotide sequence ID" value="NZ_LNTU01000038.1"/>
</dbReference>
<organism evidence="3 4">
    <name type="scientific">Paramesorhizobium deserti</name>
    <dbReference type="NCBI Taxonomy" id="1494590"/>
    <lineage>
        <taxon>Bacteria</taxon>
        <taxon>Pseudomonadati</taxon>
        <taxon>Pseudomonadota</taxon>
        <taxon>Alphaproteobacteria</taxon>
        <taxon>Hyphomicrobiales</taxon>
        <taxon>Phyllobacteriaceae</taxon>
        <taxon>Paramesorhizobium</taxon>
    </lineage>
</organism>
<dbReference type="Pfam" id="PF03797">
    <property type="entry name" value="Autotransporter"/>
    <property type="match status" value="1"/>
</dbReference>
<dbReference type="InterPro" id="IPR005546">
    <property type="entry name" value="Autotransporte_beta"/>
</dbReference>
<dbReference type="EMBL" id="LNTU01000038">
    <property type="protein sequence ID" value="KXF75318.1"/>
    <property type="molecule type" value="Genomic_DNA"/>
</dbReference>
<dbReference type="SMART" id="SM00869">
    <property type="entry name" value="Autotransporter"/>
    <property type="match status" value="1"/>
</dbReference>
<dbReference type="PROSITE" id="PS51208">
    <property type="entry name" value="AUTOTRANSPORTER"/>
    <property type="match status" value="1"/>
</dbReference>
<name>A0A135HQ39_9HYPH</name>
<dbReference type="Proteomes" id="UP000070107">
    <property type="component" value="Unassembled WGS sequence"/>
</dbReference>
<dbReference type="AlphaFoldDB" id="A0A135HQ39"/>
<dbReference type="STRING" id="1494590.ATN84_18790"/>
<dbReference type="Gene3D" id="2.40.128.130">
    <property type="entry name" value="Autotransporter beta-domain"/>
    <property type="match status" value="1"/>
</dbReference>
<accession>A0A135HQ39</accession>
<feature type="chain" id="PRO_5007465191" evidence="1">
    <location>
        <begin position="19"/>
        <end position="1108"/>
    </location>
</feature>
<protein>
    <submittedName>
        <fullName evidence="3">Outer membrane autotransporter</fullName>
    </submittedName>
</protein>
<evidence type="ECO:0000313" key="3">
    <source>
        <dbReference type="EMBL" id="KXF75318.1"/>
    </source>
</evidence>
<dbReference type="SUPFAM" id="SSF103515">
    <property type="entry name" value="Autotransporter"/>
    <property type="match status" value="1"/>
</dbReference>
<dbReference type="InterPro" id="IPR036709">
    <property type="entry name" value="Autotransporte_beta_dom_sf"/>
</dbReference>
<comment type="caution">
    <text evidence="3">The sequence shown here is derived from an EMBL/GenBank/DDBJ whole genome shotgun (WGS) entry which is preliminary data.</text>
</comment>
<keyword evidence="4" id="KW-1185">Reference proteome</keyword>
<evidence type="ECO:0000256" key="1">
    <source>
        <dbReference type="SAM" id="SignalP"/>
    </source>
</evidence>
<dbReference type="OrthoDB" id="9804931at2"/>
<evidence type="ECO:0000259" key="2">
    <source>
        <dbReference type="PROSITE" id="PS51208"/>
    </source>
</evidence>
<sequence>MRFFAAFLLSIPAFPAMALENQIIYNPQGTAVFEVRFFDKDDGPFAGDPDIPDDAYKSSWNQNAQQKEKVLAALGYWAEIIKPQPGHLPAIINVGTYDDEGASGGSSYTSYDPSSLTKLQAALQGEDPGERDFGSDAQFALGKMPFETIPYMPSQLPRSSDTDLAAVAFHELAHGLGILSGIDDWNDKATPYFGPTIGSWAEHLRDDNGRPSRPSQAVLCSKCNNPYDPDAFDVRKDQGYFAGDRVNEVLVGAMPGVPVNILAHTFAGDFLDPDYMSHSELKNSLMSHQSYRNYTNFMEAELAALQDMGYTIDRRNFYGYSIYGDGKTLVNDHGFFLRNTEGTAYIPGRYNIATLGLGLHIHGSHSEVVQRADLLTMGAGGAGVRIDGEDNGFTVRPGTRIYADGINGRGVMFTYGKDHDFIQRGDIQALGEGGIAASFDFGNNILGNNRSEYRGSFIDTFQGQPIPLLDELNGALVDEVYISGRLAGSQAAIYISSNALVNRINVLRGARLEGDTISLYDQQDENGKQRLTEMTFGLLADEDGIAIDDADPRFTFIYNDDIKGITNLKLKAAGGYTELNGNHQIYGMEIVPGATLAGSSNYKLNDAGSGFVNNGAVTPGGIGSIGRTDIVGGYTQESTGELLIDVSGKDAYDVLTVSGNAALDGRLTLALAPTRGWYANGWTIGNIRPLRAGSITGAFGTVEGGQLTSPTLTLQASPQGADSYQLTIDRKANAYSQYGRDDNTRQAGQALDKIVAQAGPGMQPLYSALDFSATDGSTVASALNVLSPAGYSAMFAASVDRERQITDSVTSGALVAIIPQAGKEGGWRAFAVPFGSGFDQKRGDAVVGYDGSGYGLVFGAERQAADYPDLVLGFHGAFSQQTIVVKAPETGKGEVNAFDLGLHARYAEDPLAGVWLSGLARMGIEDASMTRPFSFNGYSGRGEADWTGYSTTLAAAGGYRWALSGTISLGPVAGLSFTHLSRPYLTEHGDAGRLWLGETDFNSLRSSLGMNGSFDVPLPSGSMVKASAQLTWDHELLNKELAQEAGFAGYPGAGFETRKRIGERDAFRVQAGLSYDVSADLTLAASIGSTLSRAGHDLSGTISATLRF</sequence>
<keyword evidence="1" id="KW-0732">Signal</keyword>